<evidence type="ECO:0000256" key="2">
    <source>
        <dbReference type="SAM" id="SignalP"/>
    </source>
</evidence>
<feature type="signal peptide" evidence="2">
    <location>
        <begin position="1"/>
        <end position="18"/>
    </location>
</feature>
<sequence>MCTTSLSCPLLILGFLHTSLKPTQEGWGGGHSHIAEKISAVAGTVTILSGGGSMAPTGCTFRLATGRVEKKKNKKNNKKKKANEKLADKVSEKVEAMQLE</sequence>
<accession>A0A8H5TWG2</accession>
<protein>
    <submittedName>
        <fullName evidence="3">Uncharacterized protein</fullName>
    </submittedName>
</protein>
<feature type="region of interest" description="Disordered" evidence="1">
    <location>
        <begin position="66"/>
        <end position="100"/>
    </location>
</feature>
<reference evidence="3 4" key="1">
    <citation type="submission" date="2020-05" db="EMBL/GenBank/DDBJ databases">
        <title>Identification and distribution of gene clusters putatively required for synthesis of sphingolipid metabolism inhibitors in phylogenetically diverse species of the filamentous fungus Fusarium.</title>
        <authorList>
            <person name="Kim H.-S."/>
            <person name="Busman M."/>
            <person name="Brown D.W."/>
            <person name="Divon H."/>
            <person name="Uhlig S."/>
            <person name="Proctor R.H."/>
        </authorList>
    </citation>
    <scope>NUCLEOTIDE SEQUENCE [LARGE SCALE GENOMIC DNA]</scope>
    <source>
        <strain evidence="3 4">NRRL 25311</strain>
    </source>
</reference>
<keyword evidence="2" id="KW-0732">Signal</keyword>
<feature type="chain" id="PRO_5034441449" evidence="2">
    <location>
        <begin position="19"/>
        <end position="100"/>
    </location>
</feature>
<dbReference type="Proteomes" id="UP000562682">
    <property type="component" value="Unassembled WGS sequence"/>
</dbReference>
<dbReference type="AlphaFoldDB" id="A0A8H5TWG2"/>
<comment type="caution">
    <text evidence="3">The sequence shown here is derived from an EMBL/GenBank/DDBJ whole genome shotgun (WGS) entry which is preliminary data.</text>
</comment>
<evidence type="ECO:0000313" key="3">
    <source>
        <dbReference type="EMBL" id="KAF5676409.1"/>
    </source>
</evidence>
<dbReference type="EMBL" id="JAAOAK010000295">
    <property type="protein sequence ID" value="KAF5676409.1"/>
    <property type="molecule type" value="Genomic_DNA"/>
</dbReference>
<gene>
    <name evidence="3" type="ORF">FDENT_9486</name>
</gene>
<keyword evidence="4" id="KW-1185">Reference proteome</keyword>
<evidence type="ECO:0000313" key="4">
    <source>
        <dbReference type="Proteomes" id="UP000562682"/>
    </source>
</evidence>
<feature type="compositionally biased region" description="Basic residues" evidence="1">
    <location>
        <begin position="69"/>
        <end position="82"/>
    </location>
</feature>
<evidence type="ECO:0000256" key="1">
    <source>
        <dbReference type="SAM" id="MobiDB-lite"/>
    </source>
</evidence>
<proteinExistence type="predicted"/>
<organism evidence="3 4">
    <name type="scientific">Fusarium denticulatum</name>
    <dbReference type="NCBI Taxonomy" id="48507"/>
    <lineage>
        <taxon>Eukaryota</taxon>
        <taxon>Fungi</taxon>
        <taxon>Dikarya</taxon>
        <taxon>Ascomycota</taxon>
        <taxon>Pezizomycotina</taxon>
        <taxon>Sordariomycetes</taxon>
        <taxon>Hypocreomycetidae</taxon>
        <taxon>Hypocreales</taxon>
        <taxon>Nectriaceae</taxon>
        <taxon>Fusarium</taxon>
        <taxon>Fusarium fujikuroi species complex</taxon>
    </lineage>
</organism>
<name>A0A8H5TWG2_9HYPO</name>
<feature type="compositionally biased region" description="Basic and acidic residues" evidence="1">
    <location>
        <begin position="83"/>
        <end position="100"/>
    </location>
</feature>